<keyword evidence="2" id="KW-1185">Reference proteome</keyword>
<organism evidence="1 2">
    <name type="scientific">Colletotrichum higginsianum (strain IMI 349063)</name>
    <name type="common">Crucifer anthracnose fungus</name>
    <dbReference type="NCBI Taxonomy" id="759273"/>
    <lineage>
        <taxon>Eukaryota</taxon>
        <taxon>Fungi</taxon>
        <taxon>Dikarya</taxon>
        <taxon>Ascomycota</taxon>
        <taxon>Pezizomycotina</taxon>
        <taxon>Sordariomycetes</taxon>
        <taxon>Hypocreomycetidae</taxon>
        <taxon>Glomerellales</taxon>
        <taxon>Glomerellaceae</taxon>
        <taxon>Colletotrichum</taxon>
        <taxon>Colletotrichum destructivum species complex</taxon>
    </lineage>
</organism>
<dbReference type="RefSeq" id="XP_018157691.1">
    <property type="nucleotide sequence ID" value="XM_018302913.1"/>
</dbReference>
<sequence>MPRRVAPDYALYVETFSASEDVVHTRGTIKTKRADFHTPAEILIPLTHRFSGLFNFTSSTTYSD</sequence>
<comment type="caution">
    <text evidence="1">The sequence shown here is derived from an EMBL/GenBank/DDBJ whole genome shotgun (WGS) entry which is preliminary data.</text>
</comment>
<accession>A0A1B7YB37</accession>
<dbReference type="GeneID" id="28867020"/>
<gene>
    <name evidence="1" type="ORF">CH63R_07939</name>
</gene>
<dbReference type="KEGG" id="chig:CH63R_07939"/>
<dbReference type="AlphaFoldDB" id="A0A1B7YB37"/>
<proteinExistence type="predicted"/>
<dbReference type="Proteomes" id="UP000092177">
    <property type="component" value="Chromosome 5"/>
</dbReference>
<name>A0A1B7YB37_COLHI</name>
<reference evidence="2" key="1">
    <citation type="journal article" date="2017" name="BMC Genomics">
        <title>Gapless genome assembly of Colletotrichum higginsianum reveals chromosome structure and association of transposable elements with secondary metabolite gene clusters.</title>
        <authorList>
            <person name="Dallery J.-F."/>
            <person name="Lapalu N."/>
            <person name="Zampounis A."/>
            <person name="Pigne S."/>
            <person name="Luyten I."/>
            <person name="Amselem J."/>
            <person name="Wittenberg A.H.J."/>
            <person name="Zhou S."/>
            <person name="de Queiroz M.V."/>
            <person name="Robin G.P."/>
            <person name="Auger A."/>
            <person name="Hainaut M."/>
            <person name="Henrissat B."/>
            <person name="Kim K.-T."/>
            <person name="Lee Y.-H."/>
            <person name="Lespinet O."/>
            <person name="Schwartz D.C."/>
            <person name="Thon M.R."/>
            <person name="O'Connell R.J."/>
        </authorList>
    </citation>
    <scope>NUCLEOTIDE SEQUENCE [LARGE SCALE GENOMIC DNA]</scope>
    <source>
        <strain evidence="2">IMI 349063</strain>
    </source>
</reference>
<evidence type="ECO:0000313" key="1">
    <source>
        <dbReference type="EMBL" id="OBR09174.1"/>
    </source>
</evidence>
<protein>
    <submittedName>
        <fullName evidence="1">Metallo-beta-lactamase domain-containing protein</fullName>
    </submittedName>
</protein>
<dbReference type="EMBL" id="LTAN01000005">
    <property type="protein sequence ID" value="OBR09174.1"/>
    <property type="molecule type" value="Genomic_DNA"/>
</dbReference>
<evidence type="ECO:0000313" key="2">
    <source>
        <dbReference type="Proteomes" id="UP000092177"/>
    </source>
</evidence>
<dbReference type="VEuPathDB" id="FungiDB:CH63R_07939"/>